<reference evidence="2" key="1">
    <citation type="journal article" date="2019" name="Int. J. Syst. Evol. Microbiol.">
        <title>The Global Catalogue of Microorganisms (GCM) 10K type strain sequencing project: providing services to taxonomists for standard genome sequencing and annotation.</title>
        <authorList>
            <consortium name="The Broad Institute Genomics Platform"/>
            <consortium name="The Broad Institute Genome Sequencing Center for Infectious Disease"/>
            <person name="Wu L."/>
            <person name="Ma J."/>
        </authorList>
    </citation>
    <scope>NUCLEOTIDE SEQUENCE [LARGE SCALE GENOMIC DNA]</scope>
    <source>
        <strain evidence="2">KCTC 62164</strain>
    </source>
</reference>
<dbReference type="EMBL" id="JBHRSL010000004">
    <property type="protein sequence ID" value="MFC3051814.1"/>
    <property type="molecule type" value="Genomic_DNA"/>
</dbReference>
<organism evidence="1 2">
    <name type="scientific">Kordiimonas pumila</name>
    <dbReference type="NCBI Taxonomy" id="2161677"/>
    <lineage>
        <taxon>Bacteria</taxon>
        <taxon>Pseudomonadati</taxon>
        <taxon>Pseudomonadota</taxon>
        <taxon>Alphaproteobacteria</taxon>
        <taxon>Kordiimonadales</taxon>
        <taxon>Kordiimonadaceae</taxon>
        <taxon>Kordiimonas</taxon>
    </lineage>
</organism>
<comment type="caution">
    <text evidence="1">The sequence shown here is derived from an EMBL/GenBank/DDBJ whole genome shotgun (WGS) entry which is preliminary data.</text>
</comment>
<protein>
    <submittedName>
        <fullName evidence="1">Uncharacterized protein</fullName>
    </submittedName>
</protein>
<keyword evidence="2" id="KW-1185">Reference proteome</keyword>
<evidence type="ECO:0000313" key="1">
    <source>
        <dbReference type="EMBL" id="MFC3051814.1"/>
    </source>
</evidence>
<name>A0ABV7D3S6_9PROT</name>
<dbReference type="Proteomes" id="UP001595444">
    <property type="component" value="Unassembled WGS sequence"/>
</dbReference>
<proteinExistence type="predicted"/>
<dbReference type="RefSeq" id="WP_194215279.1">
    <property type="nucleotide sequence ID" value="NZ_CP061205.1"/>
</dbReference>
<gene>
    <name evidence="1" type="ORF">ACFOKA_07855</name>
</gene>
<sequence>MTMHANAAQSQNRGNDIVIKKKDGKLTSAITAQTSNTYPRLISDIELLFVWSSIVDQPTKYYQFIWNKSDRAPTALMPHQ</sequence>
<accession>A0ABV7D3S6</accession>
<evidence type="ECO:0000313" key="2">
    <source>
        <dbReference type="Proteomes" id="UP001595444"/>
    </source>
</evidence>